<keyword evidence="2" id="KW-0812">Transmembrane</keyword>
<feature type="region of interest" description="Disordered" evidence="1">
    <location>
        <begin position="1"/>
        <end position="49"/>
    </location>
</feature>
<evidence type="ECO:0000313" key="3">
    <source>
        <dbReference type="EMBL" id="MDV6298689.1"/>
    </source>
</evidence>
<comment type="caution">
    <text evidence="3">The sequence shown here is derived from an EMBL/GenBank/DDBJ whole genome shotgun (WGS) entry which is preliminary data.</text>
</comment>
<feature type="transmembrane region" description="Helical" evidence="2">
    <location>
        <begin position="176"/>
        <end position="197"/>
    </location>
</feature>
<reference evidence="3" key="1">
    <citation type="submission" date="2023-10" db="EMBL/GenBank/DDBJ databases">
        <title>Development of a sustainable strategy for remediation of hydrocarbon-contaminated territories based on the waste exchange concept.</title>
        <authorList>
            <person name="Krivoruchko A."/>
        </authorList>
    </citation>
    <scope>NUCLEOTIDE SEQUENCE</scope>
    <source>
        <strain evidence="3">IEGM 1175</strain>
    </source>
</reference>
<keyword evidence="2" id="KW-0472">Membrane</keyword>
<dbReference type="AlphaFoldDB" id="A0AAE4QXX1"/>
<proteinExistence type="predicted"/>
<feature type="transmembrane region" description="Helical" evidence="2">
    <location>
        <begin position="144"/>
        <end position="170"/>
    </location>
</feature>
<dbReference type="EMBL" id="JAWLKJ010000001">
    <property type="protein sequence ID" value="MDV6298689.1"/>
    <property type="molecule type" value="Genomic_DNA"/>
</dbReference>
<protein>
    <submittedName>
        <fullName evidence="3">Uncharacterized protein</fullName>
    </submittedName>
</protein>
<evidence type="ECO:0000256" key="2">
    <source>
        <dbReference type="SAM" id="Phobius"/>
    </source>
</evidence>
<accession>A0AAE4QXX1</accession>
<sequence>MTRGSGPWRPPARTGPGPDAGGATGGSPAPGEPPTDPGIAPPAEPAGPPPEEIHTAWVLWLAAAAFGLLGMLINSATASFGDLPTATRDAFRDAVANTGSADVSVESMFSIALAAGAVLALIVAAVTVWLAFRLRAGKGWARTMLDIVAIFLVVDAVSVVIGVFGGVATAGERGDVISFVVIALQILAGLCAAAAVWRQHKAEAIQYTTPGGGARAGK</sequence>
<organism evidence="3 4">
    <name type="scientific">Dietzia maris</name>
    <dbReference type="NCBI Taxonomy" id="37915"/>
    <lineage>
        <taxon>Bacteria</taxon>
        <taxon>Bacillati</taxon>
        <taxon>Actinomycetota</taxon>
        <taxon>Actinomycetes</taxon>
        <taxon>Mycobacteriales</taxon>
        <taxon>Dietziaceae</taxon>
        <taxon>Dietzia</taxon>
    </lineage>
</organism>
<feature type="transmembrane region" description="Helical" evidence="2">
    <location>
        <begin position="108"/>
        <end position="132"/>
    </location>
</feature>
<name>A0AAE4QXX1_9ACTN</name>
<feature type="compositionally biased region" description="Pro residues" evidence="1">
    <location>
        <begin position="30"/>
        <end position="49"/>
    </location>
</feature>
<evidence type="ECO:0000256" key="1">
    <source>
        <dbReference type="SAM" id="MobiDB-lite"/>
    </source>
</evidence>
<dbReference type="Proteomes" id="UP001185873">
    <property type="component" value="Unassembled WGS sequence"/>
</dbReference>
<keyword evidence="2" id="KW-1133">Transmembrane helix</keyword>
<dbReference type="RefSeq" id="WP_244294215.1">
    <property type="nucleotide sequence ID" value="NZ_JAPWIO010000013.1"/>
</dbReference>
<evidence type="ECO:0000313" key="4">
    <source>
        <dbReference type="Proteomes" id="UP001185873"/>
    </source>
</evidence>
<gene>
    <name evidence="3" type="ORF">R3P82_06140</name>
</gene>
<feature type="transmembrane region" description="Helical" evidence="2">
    <location>
        <begin position="57"/>
        <end position="76"/>
    </location>
</feature>